<feature type="binding site" evidence="8">
    <location>
        <begin position="5"/>
        <end position="8"/>
    </location>
    <ligand>
        <name>ATP</name>
        <dbReference type="ChEBI" id="CHEBI:30616"/>
    </ligand>
</feature>
<feature type="domain" description="Aspartate/glutamate/uridylate kinase" evidence="11">
    <location>
        <begin position="1"/>
        <end position="286"/>
    </location>
</feature>
<keyword evidence="5 9" id="KW-0418">Kinase</keyword>
<name>A0A9D5KBD8_UNCW3</name>
<dbReference type="CDD" id="cd04243">
    <property type="entry name" value="AAK_AK-HSDH-like"/>
    <property type="match status" value="1"/>
</dbReference>
<dbReference type="AlphaFoldDB" id="A0A9D5KBD8"/>
<dbReference type="CDD" id="cd04892">
    <property type="entry name" value="ACT_AK-like_2"/>
    <property type="match status" value="1"/>
</dbReference>
<evidence type="ECO:0000256" key="10">
    <source>
        <dbReference type="RuleBase" id="RU004249"/>
    </source>
</evidence>
<keyword evidence="3 9" id="KW-0808">Transferase</keyword>
<comment type="pathway">
    <text evidence="1 10">Amino-acid biosynthesis; L-lysine biosynthesis via DAP pathway; (S)-tetrahydrodipicolinate from L-aspartate: step 1/4.</text>
</comment>
<dbReference type="Gene3D" id="3.30.70.260">
    <property type="match status" value="2"/>
</dbReference>
<feature type="binding site" evidence="8">
    <location>
        <position position="43"/>
    </location>
    <ligand>
        <name>substrate</name>
    </ligand>
</feature>
<comment type="pathway">
    <text evidence="10">Amino-acid biosynthesis; L-threonine biosynthesis; L-threonine from L-aspartate: step 1/5.</text>
</comment>
<evidence type="ECO:0000313" key="14">
    <source>
        <dbReference type="Proteomes" id="UP000630660"/>
    </source>
</evidence>
<feature type="binding site" evidence="8">
    <location>
        <begin position="265"/>
        <end position="266"/>
    </location>
    <ligand>
        <name>ATP</name>
        <dbReference type="ChEBI" id="CHEBI:30616"/>
    </ligand>
</feature>
<dbReference type="EC" id="2.7.2.4" evidence="9"/>
<evidence type="ECO:0000256" key="8">
    <source>
        <dbReference type="PIRSR" id="PIRSR000726-1"/>
    </source>
</evidence>
<dbReference type="GO" id="GO:0005829">
    <property type="term" value="C:cytosol"/>
    <property type="evidence" value="ECO:0007669"/>
    <property type="project" value="TreeGrafter"/>
</dbReference>
<dbReference type="Proteomes" id="UP000630660">
    <property type="component" value="Unassembled WGS sequence"/>
</dbReference>
<organism evidence="13 14">
    <name type="scientific">candidate division WOR-3 bacterium</name>
    <dbReference type="NCBI Taxonomy" id="2052148"/>
    <lineage>
        <taxon>Bacteria</taxon>
        <taxon>Bacteria division WOR-3</taxon>
    </lineage>
</organism>
<feature type="domain" description="Aspartokinase ACT" evidence="12">
    <location>
        <begin position="393"/>
        <end position="451"/>
    </location>
</feature>
<dbReference type="Pfam" id="PF22468">
    <property type="entry name" value="ACT_9"/>
    <property type="match status" value="1"/>
</dbReference>
<dbReference type="InterPro" id="IPR036393">
    <property type="entry name" value="AceGlu_kinase-like_sf"/>
</dbReference>
<reference evidence="13" key="1">
    <citation type="submission" date="2019-11" db="EMBL/GenBank/DDBJ databases">
        <title>Microbial mats filling the niche in hypersaline microbial mats.</title>
        <authorList>
            <person name="Wong H.L."/>
            <person name="Macleod F.I."/>
            <person name="White R.A. III"/>
            <person name="Burns B.P."/>
        </authorList>
    </citation>
    <scope>NUCLEOTIDE SEQUENCE</scope>
    <source>
        <strain evidence="13">Bin_327</strain>
    </source>
</reference>
<dbReference type="InterPro" id="IPR005260">
    <property type="entry name" value="Asp_kin_monofn"/>
</dbReference>
<dbReference type="GO" id="GO:0004072">
    <property type="term" value="F:aspartate kinase activity"/>
    <property type="evidence" value="ECO:0007669"/>
    <property type="project" value="UniProtKB-EC"/>
</dbReference>
<feature type="binding site" evidence="8">
    <location>
        <position position="126"/>
    </location>
    <ligand>
        <name>substrate</name>
    </ligand>
</feature>
<evidence type="ECO:0000313" key="13">
    <source>
        <dbReference type="EMBL" id="MBD3365612.1"/>
    </source>
</evidence>
<dbReference type="PANTHER" id="PTHR21499">
    <property type="entry name" value="ASPARTATE KINASE"/>
    <property type="match status" value="1"/>
</dbReference>
<dbReference type="InterPro" id="IPR001341">
    <property type="entry name" value="Asp_kinase"/>
</dbReference>
<comment type="pathway">
    <text evidence="10">Amino-acid biosynthesis; L-methionine biosynthesis via de novo pathway; L-homoserine from L-aspartate: step 1/3.</text>
</comment>
<dbReference type="PANTHER" id="PTHR21499:SF59">
    <property type="entry name" value="ASPARTOKINASE"/>
    <property type="match status" value="1"/>
</dbReference>
<comment type="caution">
    <text evidence="13">The sequence shown here is derived from an EMBL/GenBank/DDBJ whole genome shotgun (WGS) entry which is preliminary data.</text>
</comment>
<evidence type="ECO:0000256" key="4">
    <source>
        <dbReference type="ARBA" id="ARBA00022741"/>
    </source>
</evidence>
<dbReference type="InterPro" id="IPR045865">
    <property type="entry name" value="ACT-like_dom_sf"/>
</dbReference>
<evidence type="ECO:0000256" key="9">
    <source>
        <dbReference type="RuleBase" id="RU003448"/>
    </source>
</evidence>
<evidence type="ECO:0000256" key="6">
    <source>
        <dbReference type="ARBA" id="ARBA00022840"/>
    </source>
</evidence>
<dbReference type="GO" id="GO:0009089">
    <property type="term" value="P:lysine biosynthetic process via diaminopimelate"/>
    <property type="evidence" value="ECO:0007669"/>
    <property type="project" value="InterPro"/>
</dbReference>
<evidence type="ECO:0000256" key="1">
    <source>
        <dbReference type="ARBA" id="ARBA00004766"/>
    </source>
</evidence>
<sequence>MIVMKFGGASLADAETIKNTVSIIESRMNRQPVVVVSAFGKTTDLLTSILESVSAKEPESARKTAEEIGNYHLNIIGDLIVGESLRTRAQEIISDNVSRLRRLIDGMEYLEEVSPRTRDSVLATGEMLSAPLFSLILNSRDIDVCFVDPCEIIRTDTDHGRANPCMDAISVNCRDKIIPELTSGKIPVTGGFLGSTPDGAFTTLGRGGSDLTASLVARGISADLIEFWKDVDGILTADPGIVPDAEPVSHISFQEAGELAFLGAKVLHPSSIQPAVEKGIPVRVLNFHKPSSPGTLISDELTGTDPHEQAVSSVACKRNQLMVNVYSTRMLGARGFLRTVFEVFDRLALSVDHIATSEVNVTVTLAPTHRVKELETELSEVAKVRVEDGVGVVSVVGRNLPHTPGVAGPIFNALSDVNIKLVTYGGSGVNLSIVVADDEVEKAVKSLHTALICKSRGEDA</sequence>
<dbReference type="SUPFAM" id="SSF55021">
    <property type="entry name" value="ACT-like"/>
    <property type="match status" value="2"/>
</dbReference>
<dbReference type="InterPro" id="IPR001048">
    <property type="entry name" value="Asp/Glu/Uridylate_kinase"/>
</dbReference>
<keyword evidence="10" id="KW-0028">Amino-acid biosynthesis</keyword>
<evidence type="ECO:0000256" key="2">
    <source>
        <dbReference type="ARBA" id="ARBA00010122"/>
    </source>
</evidence>
<dbReference type="GO" id="GO:0009090">
    <property type="term" value="P:homoserine biosynthetic process"/>
    <property type="evidence" value="ECO:0007669"/>
    <property type="project" value="TreeGrafter"/>
</dbReference>
<evidence type="ECO:0000256" key="7">
    <source>
        <dbReference type="ARBA" id="ARBA00047872"/>
    </source>
</evidence>
<evidence type="ECO:0000256" key="5">
    <source>
        <dbReference type="ARBA" id="ARBA00022777"/>
    </source>
</evidence>
<proteinExistence type="inferred from homology"/>
<dbReference type="InterPro" id="IPR054352">
    <property type="entry name" value="ACT_Aspartokinase"/>
</dbReference>
<dbReference type="SUPFAM" id="SSF53633">
    <property type="entry name" value="Carbamate kinase-like"/>
    <property type="match status" value="1"/>
</dbReference>
<dbReference type="NCBIfam" id="TIGR00657">
    <property type="entry name" value="asp_kinases"/>
    <property type="match status" value="1"/>
</dbReference>
<comment type="catalytic activity">
    <reaction evidence="7 9">
        <text>L-aspartate + ATP = 4-phospho-L-aspartate + ADP</text>
        <dbReference type="Rhea" id="RHEA:23776"/>
        <dbReference type="ChEBI" id="CHEBI:29991"/>
        <dbReference type="ChEBI" id="CHEBI:30616"/>
        <dbReference type="ChEBI" id="CHEBI:57535"/>
        <dbReference type="ChEBI" id="CHEBI:456216"/>
        <dbReference type="EC" id="2.7.2.4"/>
    </reaction>
</comment>
<dbReference type="GO" id="GO:0005524">
    <property type="term" value="F:ATP binding"/>
    <property type="evidence" value="ECO:0007669"/>
    <property type="project" value="UniProtKB-KW"/>
</dbReference>
<evidence type="ECO:0000259" key="11">
    <source>
        <dbReference type="Pfam" id="PF00696"/>
    </source>
</evidence>
<gene>
    <name evidence="13" type="ORF">GF359_10405</name>
</gene>
<dbReference type="Gene3D" id="3.40.1160.10">
    <property type="entry name" value="Acetylglutamate kinase-like"/>
    <property type="match status" value="1"/>
</dbReference>
<protein>
    <recommendedName>
        <fullName evidence="9">Aspartokinase</fullName>
        <ecNumber evidence="9">2.7.2.4</ecNumber>
    </recommendedName>
</protein>
<dbReference type="EMBL" id="WJKJ01000344">
    <property type="protein sequence ID" value="MBD3365612.1"/>
    <property type="molecule type" value="Genomic_DNA"/>
</dbReference>
<comment type="similarity">
    <text evidence="2 9">Belongs to the aspartokinase family.</text>
</comment>
<evidence type="ECO:0000256" key="3">
    <source>
        <dbReference type="ARBA" id="ARBA00022679"/>
    </source>
</evidence>
<keyword evidence="6 8" id="KW-0067">ATP-binding</keyword>
<evidence type="ECO:0000259" key="12">
    <source>
        <dbReference type="Pfam" id="PF22468"/>
    </source>
</evidence>
<accession>A0A9D5KBD8</accession>
<keyword evidence="4 8" id="KW-0547">Nucleotide-binding</keyword>
<dbReference type="Pfam" id="PF00696">
    <property type="entry name" value="AA_kinase"/>
    <property type="match status" value="1"/>
</dbReference>
<dbReference type="PIRSF" id="PIRSF000726">
    <property type="entry name" value="Asp_kin"/>
    <property type="match status" value="1"/>
</dbReference>